<comment type="subcellular location">
    <subcellularLocation>
        <location evidence="1">Membrane</location>
    </subcellularLocation>
</comment>
<name>A0ABC9AU87_9POAL</name>
<evidence type="ECO:0000313" key="4">
    <source>
        <dbReference type="EMBL" id="CAL4984751.1"/>
    </source>
</evidence>
<feature type="transmembrane region" description="Helical" evidence="3">
    <location>
        <begin position="32"/>
        <end position="57"/>
    </location>
</feature>
<dbReference type="PANTHER" id="PTHR31415:SF82">
    <property type="entry name" value="OS05G0203150 PROTEIN"/>
    <property type="match status" value="1"/>
</dbReference>
<evidence type="ECO:0000313" key="5">
    <source>
        <dbReference type="Proteomes" id="UP001497457"/>
    </source>
</evidence>
<keyword evidence="3" id="KW-1133">Transmembrane helix</keyword>
<dbReference type="AlphaFoldDB" id="A0ABC9AU87"/>
<proteinExistence type="predicted"/>
<protein>
    <recommendedName>
        <fullName evidence="6">Late embryogenesis abundant protein LEA-2 subgroup domain-containing protein</fullName>
    </recommendedName>
</protein>
<evidence type="ECO:0008006" key="6">
    <source>
        <dbReference type="Google" id="ProtNLM"/>
    </source>
</evidence>
<evidence type="ECO:0000256" key="3">
    <source>
        <dbReference type="SAM" id="Phobius"/>
    </source>
</evidence>
<keyword evidence="5" id="KW-1185">Reference proteome</keyword>
<reference evidence="4" key="1">
    <citation type="submission" date="2024-10" db="EMBL/GenBank/DDBJ databases">
        <authorList>
            <person name="Ryan C."/>
        </authorList>
    </citation>
    <scope>NUCLEOTIDE SEQUENCE [LARGE SCALE GENOMIC DNA]</scope>
</reference>
<organism evidence="4 5">
    <name type="scientific">Urochloa decumbens</name>
    <dbReference type="NCBI Taxonomy" id="240449"/>
    <lineage>
        <taxon>Eukaryota</taxon>
        <taxon>Viridiplantae</taxon>
        <taxon>Streptophyta</taxon>
        <taxon>Embryophyta</taxon>
        <taxon>Tracheophyta</taxon>
        <taxon>Spermatophyta</taxon>
        <taxon>Magnoliopsida</taxon>
        <taxon>Liliopsida</taxon>
        <taxon>Poales</taxon>
        <taxon>Poaceae</taxon>
        <taxon>PACMAD clade</taxon>
        <taxon>Panicoideae</taxon>
        <taxon>Panicodae</taxon>
        <taxon>Paniceae</taxon>
        <taxon>Melinidinae</taxon>
        <taxon>Urochloa</taxon>
    </lineage>
</organism>
<keyword evidence="3" id="KW-0812">Transmembrane</keyword>
<gene>
    <name evidence="4" type="ORF">URODEC1_LOCUS57635</name>
</gene>
<evidence type="ECO:0000256" key="2">
    <source>
        <dbReference type="ARBA" id="ARBA00023136"/>
    </source>
</evidence>
<accession>A0ABC9AU87</accession>
<dbReference type="InterPro" id="IPR044839">
    <property type="entry name" value="NDR1-like"/>
</dbReference>
<keyword evidence="2 3" id="KW-0472">Membrane</keyword>
<evidence type="ECO:0000256" key="1">
    <source>
        <dbReference type="ARBA" id="ARBA00004370"/>
    </source>
</evidence>
<dbReference type="PANTHER" id="PTHR31415">
    <property type="entry name" value="OS05G0367900 PROTEIN"/>
    <property type="match status" value="1"/>
</dbReference>
<dbReference type="GO" id="GO:0016020">
    <property type="term" value="C:membrane"/>
    <property type="evidence" value="ECO:0007669"/>
    <property type="project" value="UniProtKB-SubCell"/>
</dbReference>
<sequence length="225" mass="25843">MCCDGNPVWRCITHVYRDVPESMDTRTLKHKVALWVIRTILNFLGSVLSVFLLWLIFFRPYKVRPYVNTAILSAFASTSDMAHHGGMAIQYDLALNVTFFNDHRIYGVRFDHLSASLHYNGSRLGTTDDTLPSFNLTPRRHQTVYPTLHGQADGVGTAVLEELSRQQAQGSLSLDVRVKTTLRYMFWPVRATYYYEYDCWLQFPVQDNSTRPAVTDSIKCQHVAK</sequence>
<dbReference type="Proteomes" id="UP001497457">
    <property type="component" value="Chromosome 22rd"/>
</dbReference>
<dbReference type="EMBL" id="OZ075132">
    <property type="protein sequence ID" value="CAL4984751.1"/>
    <property type="molecule type" value="Genomic_DNA"/>
</dbReference>